<proteinExistence type="predicted"/>
<dbReference type="EMBL" id="BAAACG010000013">
    <property type="protein sequence ID" value="GAA0745135.1"/>
    <property type="molecule type" value="Genomic_DNA"/>
</dbReference>
<dbReference type="SUPFAM" id="SSF54001">
    <property type="entry name" value="Cysteine proteinases"/>
    <property type="match status" value="1"/>
</dbReference>
<dbReference type="RefSeq" id="WP_343763001.1">
    <property type="nucleotide sequence ID" value="NZ_BAAACG010000013.1"/>
</dbReference>
<dbReference type="InterPro" id="IPR038765">
    <property type="entry name" value="Papain-like_cys_pep_sf"/>
</dbReference>
<dbReference type="Proteomes" id="UP001501510">
    <property type="component" value="Unassembled WGS sequence"/>
</dbReference>
<gene>
    <name evidence="1" type="ORF">GCM10008906_31090</name>
</gene>
<reference evidence="2" key="1">
    <citation type="journal article" date="2019" name="Int. J. Syst. Evol. Microbiol.">
        <title>The Global Catalogue of Microorganisms (GCM) 10K type strain sequencing project: providing services to taxonomists for standard genome sequencing and annotation.</title>
        <authorList>
            <consortium name="The Broad Institute Genomics Platform"/>
            <consortium name="The Broad Institute Genome Sequencing Center for Infectious Disease"/>
            <person name="Wu L."/>
            <person name="Ma J."/>
        </authorList>
    </citation>
    <scope>NUCLEOTIDE SEQUENCE [LARGE SCALE GENOMIC DNA]</scope>
    <source>
        <strain evidence="2">JCM 1407</strain>
    </source>
</reference>
<evidence type="ECO:0000313" key="1">
    <source>
        <dbReference type="EMBL" id="GAA0745135.1"/>
    </source>
</evidence>
<name>A0ABP3V1T1_9CLOT</name>
<protein>
    <submittedName>
        <fullName evidence="1">Lipoprotein</fullName>
    </submittedName>
</protein>
<dbReference type="PROSITE" id="PS51257">
    <property type="entry name" value="PROKAR_LIPOPROTEIN"/>
    <property type="match status" value="1"/>
</dbReference>
<keyword evidence="1" id="KW-0449">Lipoprotein</keyword>
<keyword evidence="2" id="KW-1185">Reference proteome</keyword>
<organism evidence="1 2">
    <name type="scientific">Clostridium oceanicum</name>
    <dbReference type="NCBI Taxonomy" id="1543"/>
    <lineage>
        <taxon>Bacteria</taxon>
        <taxon>Bacillati</taxon>
        <taxon>Bacillota</taxon>
        <taxon>Clostridia</taxon>
        <taxon>Eubacteriales</taxon>
        <taxon>Clostridiaceae</taxon>
        <taxon>Clostridium</taxon>
    </lineage>
</organism>
<evidence type="ECO:0000313" key="2">
    <source>
        <dbReference type="Proteomes" id="UP001501510"/>
    </source>
</evidence>
<sequence length="368" mass="42203">MKIKKYFIISLILVLSVILTSCGFKDKSKGIFITKWDNLYEENNIHFYYNDGESPNSKQLKDAYKLDDLVKGEKDNLKKSINIVGWLNNSLKYSKNSIKTAEDVLSILEESKKGSTASDKEFTKVFSESAASLGIYSRIGEYKVKDSQHEKDKVTFNVCEIWSNKYKKWIMIDVVNGVYMIKKEIPLSAVEVLQNNIKSLQIVGVKKTGKYIKDYGKYYNSYTISIDNNLNDGVKSNSNITYMKDKDLPEIKTSKGYIKPTIFVNKDTLFKISPLDEYKNNEVDKKATIIISKKKAEGKPDSKEGVHFYLGAFKNSAMIEDYYISINGSKYGKVKKYFDLKIREGKNSIKLSEDGKKEEREIVIELKN</sequence>
<accession>A0ABP3V1T1</accession>
<comment type="caution">
    <text evidence="1">The sequence shown here is derived from an EMBL/GenBank/DDBJ whole genome shotgun (WGS) entry which is preliminary data.</text>
</comment>